<dbReference type="SUPFAM" id="SSF53383">
    <property type="entry name" value="PLP-dependent transferases"/>
    <property type="match status" value="1"/>
</dbReference>
<evidence type="ECO:0000256" key="3">
    <source>
        <dbReference type="ARBA" id="ARBA00022576"/>
    </source>
</evidence>
<reference evidence="8 9" key="1">
    <citation type="submission" date="2024-09" db="EMBL/GenBank/DDBJ databases">
        <authorList>
            <person name="Sun Q."/>
            <person name="Mori K."/>
        </authorList>
    </citation>
    <scope>NUCLEOTIDE SEQUENCE [LARGE SCALE GENOMIC DNA]</scope>
    <source>
        <strain evidence="8 9">TBRC 3947</strain>
    </source>
</reference>
<keyword evidence="4 6" id="KW-0808">Transferase</keyword>
<keyword evidence="3 6" id="KW-0032">Aminotransferase</keyword>
<name>A0ABV6MAT3_9ACTN</name>
<dbReference type="RefSeq" id="WP_377256325.1">
    <property type="nucleotide sequence ID" value="NZ_JBHLUH010000060.1"/>
</dbReference>
<organism evidence="8 9">
    <name type="scientific">Phytohabitans kaempferiae</name>
    <dbReference type="NCBI Taxonomy" id="1620943"/>
    <lineage>
        <taxon>Bacteria</taxon>
        <taxon>Bacillati</taxon>
        <taxon>Actinomycetota</taxon>
        <taxon>Actinomycetes</taxon>
        <taxon>Micromonosporales</taxon>
        <taxon>Micromonosporaceae</taxon>
    </lineage>
</organism>
<dbReference type="Pfam" id="PF00155">
    <property type="entry name" value="Aminotran_1_2"/>
    <property type="match status" value="1"/>
</dbReference>
<dbReference type="EC" id="2.6.1.-" evidence="6"/>
<dbReference type="PROSITE" id="PS00105">
    <property type="entry name" value="AA_TRANSFER_CLASS_1"/>
    <property type="match status" value="1"/>
</dbReference>
<proteinExistence type="inferred from homology"/>
<evidence type="ECO:0000259" key="7">
    <source>
        <dbReference type="Pfam" id="PF00155"/>
    </source>
</evidence>
<evidence type="ECO:0000256" key="2">
    <source>
        <dbReference type="ARBA" id="ARBA00007441"/>
    </source>
</evidence>
<dbReference type="InterPro" id="IPR015424">
    <property type="entry name" value="PyrdxlP-dep_Trfase"/>
</dbReference>
<comment type="cofactor">
    <cofactor evidence="1 6">
        <name>pyridoxal 5'-phosphate</name>
        <dbReference type="ChEBI" id="CHEBI:597326"/>
    </cofactor>
</comment>
<dbReference type="Gene3D" id="3.40.640.10">
    <property type="entry name" value="Type I PLP-dependent aspartate aminotransferase-like (Major domain)"/>
    <property type="match status" value="1"/>
</dbReference>
<dbReference type="InterPro" id="IPR004838">
    <property type="entry name" value="NHTrfase_class1_PyrdxlP-BS"/>
</dbReference>
<dbReference type="CDD" id="cd00609">
    <property type="entry name" value="AAT_like"/>
    <property type="match status" value="1"/>
</dbReference>
<keyword evidence="9" id="KW-1185">Reference proteome</keyword>
<dbReference type="InterPro" id="IPR004839">
    <property type="entry name" value="Aminotransferase_I/II_large"/>
</dbReference>
<accession>A0ABV6MAT3</accession>
<dbReference type="GO" id="GO:0008483">
    <property type="term" value="F:transaminase activity"/>
    <property type="evidence" value="ECO:0007669"/>
    <property type="project" value="UniProtKB-KW"/>
</dbReference>
<feature type="domain" description="Aminotransferase class I/classII large" evidence="7">
    <location>
        <begin position="29"/>
        <end position="361"/>
    </location>
</feature>
<gene>
    <name evidence="8" type="ORF">ACFFIA_28600</name>
</gene>
<comment type="caution">
    <text evidence="8">The sequence shown here is derived from an EMBL/GenBank/DDBJ whole genome shotgun (WGS) entry which is preliminary data.</text>
</comment>
<dbReference type="PANTHER" id="PTHR46383">
    <property type="entry name" value="ASPARTATE AMINOTRANSFERASE"/>
    <property type="match status" value="1"/>
</dbReference>
<keyword evidence="5" id="KW-0663">Pyridoxal phosphate</keyword>
<evidence type="ECO:0000256" key="1">
    <source>
        <dbReference type="ARBA" id="ARBA00001933"/>
    </source>
</evidence>
<protein>
    <recommendedName>
        <fullName evidence="6">Aminotransferase</fullName>
        <ecNumber evidence="6">2.6.1.-</ecNumber>
    </recommendedName>
</protein>
<dbReference type="Proteomes" id="UP001589867">
    <property type="component" value="Unassembled WGS sequence"/>
</dbReference>
<evidence type="ECO:0000313" key="9">
    <source>
        <dbReference type="Proteomes" id="UP001589867"/>
    </source>
</evidence>
<dbReference type="PANTHER" id="PTHR46383:SF1">
    <property type="entry name" value="ASPARTATE AMINOTRANSFERASE"/>
    <property type="match status" value="1"/>
</dbReference>
<dbReference type="InterPro" id="IPR015421">
    <property type="entry name" value="PyrdxlP-dep_Trfase_major"/>
</dbReference>
<evidence type="ECO:0000256" key="6">
    <source>
        <dbReference type="RuleBase" id="RU000481"/>
    </source>
</evidence>
<sequence length="391" mass="41276">MPKLSAAARRVPASGIREIVNLALSRSDDVVRLEIGEPHLPPAQHVVEAGAAAARAGIGYTQSAGIPRLRSALAEDLRRRYEVPVSPDRVIVSQGAVQGIAAVLAAVLRPGDEVLVPDPSWPNYEMQTVLFGGVPVRYPLRPDNGFVPDPAEVAALVGPRTRVLVLNSPGNPTGAVIGRPTLHRLVEIAARHDVLVISDEVYDEVLFEGEPAALCRLGSPNVVSVFSFSKTYAMTGWRVGYVLAPSWLAPTLARLQEPFLSCISGVSQAAALAALSGPRDGVAAAVVEYRRNRDIALRLLADAGIHPVVPEGAFYLMVPLAPGVDSRRAALDLVRYGVATAPGTAFGDVARGFLRISFAAAEARLVAGLDRLIAWHDKSGGGAVAMEGVSR</sequence>
<dbReference type="InterPro" id="IPR050596">
    <property type="entry name" value="AspAT/PAT-like"/>
</dbReference>
<evidence type="ECO:0000256" key="5">
    <source>
        <dbReference type="ARBA" id="ARBA00022898"/>
    </source>
</evidence>
<dbReference type="EMBL" id="JBHLUH010000060">
    <property type="protein sequence ID" value="MFC0531614.1"/>
    <property type="molecule type" value="Genomic_DNA"/>
</dbReference>
<comment type="similarity">
    <text evidence="2 6">Belongs to the class-I pyridoxal-phosphate-dependent aminotransferase family.</text>
</comment>
<evidence type="ECO:0000313" key="8">
    <source>
        <dbReference type="EMBL" id="MFC0531614.1"/>
    </source>
</evidence>
<evidence type="ECO:0000256" key="4">
    <source>
        <dbReference type="ARBA" id="ARBA00022679"/>
    </source>
</evidence>